<feature type="non-terminal residue" evidence="1">
    <location>
        <position position="167"/>
    </location>
</feature>
<dbReference type="AlphaFoldDB" id="A0AAD1TDW3"/>
<gene>
    <name evidence="1" type="ORF">PECUL_23A038531</name>
</gene>
<evidence type="ECO:0000313" key="2">
    <source>
        <dbReference type="Proteomes" id="UP001295444"/>
    </source>
</evidence>
<proteinExistence type="predicted"/>
<reference evidence="1" key="1">
    <citation type="submission" date="2022-03" db="EMBL/GenBank/DDBJ databases">
        <authorList>
            <person name="Alioto T."/>
            <person name="Alioto T."/>
            <person name="Gomez Garrido J."/>
        </authorList>
    </citation>
    <scope>NUCLEOTIDE SEQUENCE</scope>
</reference>
<organism evidence="1 2">
    <name type="scientific">Pelobates cultripes</name>
    <name type="common">Western spadefoot toad</name>
    <dbReference type="NCBI Taxonomy" id="61616"/>
    <lineage>
        <taxon>Eukaryota</taxon>
        <taxon>Metazoa</taxon>
        <taxon>Chordata</taxon>
        <taxon>Craniata</taxon>
        <taxon>Vertebrata</taxon>
        <taxon>Euteleostomi</taxon>
        <taxon>Amphibia</taxon>
        <taxon>Batrachia</taxon>
        <taxon>Anura</taxon>
        <taxon>Pelobatoidea</taxon>
        <taxon>Pelobatidae</taxon>
        <taxon>Pelobates</taxon>
    </lineage>
</organism>
<dbReference type="Proteomes" id="UP001295444">
    <property type="component" value="Chromosome 11"/>
</dbReference>
<name>A0AAD1TDW3_PELCU</name>
<accession>A0AAD1TDW3</accession>
<evidence type="ECO:0000313" key="1">
    <source>
        <dbReference type="EMBL" id="CAH2321240.1"/>
    </source>
</evidence>
<protein>
    <submittedName>
        <fullName evidence="1">Uncharacterized protein</fullName>
    </submittedName>
</protein>
<keyword evidence="2" id="KW-1185">Reference proteome</keyword>
<sequence>MKGVWKKLCPQLFDTNVEGFEEPAEIVQQNTEGIVILANRLYLVVSATDINDLLEAHKKELTNEDLLDMEEQEEFEEVEDVTAPETPVHSFNLKGLEEAFQHMEKAIDIFESQDSNFERSTKVARDLRNDYACYKEIYNERKQTTITACLQKTAVTSYVSNESKTSE</sequence>
<dbReference type="EMBL" id="OW240922">
    <property type="protein sequence ID" value="CAH2321240.1"/>
    <property type="molecule type" value="Genomic_DNA"/>
</dbReference>